<dbReference type="RefSeq" id="WP_422864762.1">
    <property type="nucleotide sequence ID" value="NZ_JAMSKV010000011.1"/>
</dbReference>
<comment type="caution">
    <text evidence="1">The sequence shown here is derived from an EMBL/GenBank/DDBJ whole genome shotgun (WGS) entry which is preliminary data.</text>
</comment>
<dbReference type="Proteomes" id="UP001524587">
    <property type="component" value="Unassembled WGS sequence"/>
</dbReference>
<protein>
    <submittedName>
        <fullName evidence="1">DUF2256 domain-containing protein</fullName>
    </submittedName>
</protein>
<evidence type="ECO:0000313" key="1">
    <source>
        <dbReference type="EMBL" id="MCQ8279273.1"/>
    </source>
</evidence>
<keyword evidence="2" id="KW-1185">Reference proteome</keyword>
<gene>
    <name evidence="1" type="ORF">NFI95_12560</name>
</gene>
<name>A0ABT1WBS9_9PROT</name>
<dbReference type="PANTHER" id="PTHR37463">
    <property type="entry name" value="GSL3115 PROTEIN"/>
    <property type="match status" value="1"/>
</dbReference>
<sequence length="58" mass="6744">MPRGLKKENLPQKRCAACGLPFAWRKKWARDWEQVRFCSDRCRRAGAPRADQPARVSS</sequence>
<organism evidence="1 2">
    <name type="scientific">Endosaccharibacter trunci</name>
    <dbReference type="NCBI Taxonomy" id="2812733"/>
    <lineage>
        <taxon>Bacteria</taxon>
        <taxon>Pseudomonadati</taxon>
        <taxon>Pseudomonadota</taxon>
        <taxon>Alphaproteobacteria</taxon>
        <taxon>Acetobacterales</taxon>
        <taxon>Acetobacteraceae</taxon>
        <taxon>Endosaccharibacter</taxon>
    </lineage>
</organism>
<dbReference type="Pfam" id="PF10013">
    <property type="entry name" value="DUF2256"/>
    <property type="match status" value="1"/>
</dbReference>
<accession>A0ABT1WBS9</accession>
<reference evidence="1 2" key="1">
    <citation type="submission" date="2022-06" db="EMBL/GenBank/DDBJ databases">
        <title>Endosaccharibacter gen. nov., sp. nov., endophytic bacteria isolated from sugarcane.</title>
        <authorList>
            <person name="Pitiwittayakul N."/>
            <person name="Yukphan P."/>
            <person name="Charoenyingcharoen P."/>
            <person name="Tanasupawat S."/>
        </authorList>
    </citation>
    <scope>NUCLEOTIDE SEQUENCE [LARGE SCALE GENOMIC DNA]</scope>
    <source>
        <strain evidence="1 2">KSS8</strain>
    </source>
</reference>
<dbReference type="InterPro" id="IPR017136">
    <property type="entry name" value="UCP037205"/>
</dbReference>
<dbReference type="PANTHER" id="PTHR37463:SF1">
    <property type="entry name" value="DUF2256 DOMAIN-CONTAINING PROTEIN"/>
    <property type="match status" value="1"/>
</dbReference>
<dbReference type="EMBL" id="JAMSKV010000011">
    <property type="protein sequence ID" value="MCQ8279273.1"/>
    <property type="molecule type" value="Genomic_DNA"/>
</dbReference>
<proteinExistence type="predicted"/>
<evidence type="ECO:0000313" key="2">
    <source>
        <dbReference type="Proteomes" id="UP001524587"/>
    </source>
</evidence>